<evidence type="ECO:0008006" key="3">
    <source>
        <dbReference type="Google" id="ProtNLM"/>
    </source>
</evidence>
<dbReference type="Proteomes" id="UP000682111">
    <property type="component" value="Unassembled WGS sequence"/>
</dbReference>
<gene>
    <name evidence="1" type="ORF">J27TS8_17440</name>
</gene>
<evidence type="ECO:0000313" key="1">
    <source>
        <dbReference type="EMBL" id="GIN61751.1"/>
    </source>
</evidence>
<comment type="caution">
    <text evidence="1">The sequence shown here is derived from an EMBL/GenBank/DDBJ whole genome shotgun (WGS) entry which is preliminary data.</text>
</comment>
<protein>
    <recommendedName>
        <fullName evidence="3">Transposase</fullName>
    </recommendedName>
</protein>
<accession>A0A919WGV3</accession>
<dbReference type="EMBL" id="BORC01000002">
    <property type="protein sequence ID" value="GIN61751.1"/>
    <property type="molecule type" value="Genomic_DNA"/>
</dbReference>
<sequence>MNIYQELCRGDKNMMTRNLIAEIDPLEMITIDQLVPQNHLVHKLESIIPIYAKYIS</sequence>
<proteinExistence type="predicted"/>
<keyword evidence="2" id="KW-1185">Reference proteome</keyword>
<dbReference type="AlphaFoldDB" id="A0A919WGV3"/>
<reference evidence="1" key="1">
    <citation type="submission" date="2021-03" db="EMBL/GenBank/DDBJ databases">
        <title>Antimicrobial resistance genes in bacteria isolated from Japanese honey, and their potential for conferring macrolide and lincosamide resistance in the American foulbrood pathogen Paenibacillus larvae.</title>
        <authorList>
            <person name="Okamoto M."/>
            <person name="Kumagai M."/>
            <person name="Kanamori H."/>
            <person name="Takamatsu D."/>
        </authorList>
    </citation>
    <scope>NUCLEOTIDE SEQUENCE</scope>
    <source>
        <strain evidence="1">J27TS8</strain>
    </source>
</reference>
<name>A0A919WGV3_9BACI</name>
<evidence type="ECO:0000313" key="2">
    <source>
        <dbReference type="Proteomes" id="UP000682111"/>
    </source>
</evidence>
<organism evidence="1 2">
    <name type="scientific">Robertmurraya siralis</name>
    <dbReference type="NCBI Taxonomy" id="77777"/>
    <lineage>
        <taxon>Bacteria</taxon>
        <taxon>Bacillati</taxon>
        <taxon>Bacillota</taxon>
        <taxon>Bacilli</taxon>
        <taxon>Bacillales</taxon>
        <taxon>Bacillaceae</taxon>
        <taxon>Robertmurraya</taxon>
    </lineage>
</organism>